<proteinExistence type="predicted"/>
<evidence type="ECO:0000256" key="1">
    <source>
        <dbReference type="SAM" id="SignalP"/>
    </source>
</evidence>
<keyword evidence="1" id="KW-0732">Signal</keyword>
<dbReference type="AlphaFoldDB" id="A0A1C4CL62"/>
<organism evidence="3 4">
    <name type="scientific">Chitinophaga costaii</name>
    <dbReference type="NCBI Taxonomy" id="1335309"/>
    <lineage>
        <taxon>Bacteria</taxon>
        <taxon>Pseudomonadati</taxon>
        <taxon>Bacteroidota</taxon>
        <taxon>Chitinophagia</taxon>
        <taxon>Chitinophagales</taxon>
        <taxon>Chitinophagaceae</taxon>
        <taxon>Chitinophaga</taxon>
    </lineage>
</organism>
<keyword evidence="3" id="KW-0378">Hydrolase</keyword>
<feature type="signal peptide" evidence="1">
    <location>
        <begin position="1"/>
        <end position="33"/>
    </location>
</feature>
<keyword evidence="4" id="KW-1185">Reference proteome</keyword>
<dbReference type="Proteomes" id="UP000242818">
    <property type="component" value="Unassembled WGS sequence"/>
</dbReference>
<protein>
    <submittedName>
        <fullName evidence="3">Unsaturated rhamnogalacturonyl hydrolase</fullName>
    </submittedName>
</protein>
<dbReference type="Pfam" id="PF14258">
    <property type="entry name" value="DUF4350"/>
    <property type="match status" value="1"/>
</dbReference>
<sequence>MNKRATFIRLKNSCLKKILYLLIASLYAATASAQTVMVDAYFNHELRTPPGGGEKVPFHYRWEDTTNTGFSIWGQIFRQQGATLQTLEVAPSAATLKANVYIIADPDTQKETAHPNLIESHQIAAIQKWVKAGGILVLMANDSANAELPHLNHLAAVFGLHFNDDLQNHVVDDAHFEDGAIYPQNDPIFTTAQKIFLKDVASISLKGPARPSLKAKNGAVIAATIKYGKGKVFAVGDPWLYNEYVNGRLPAAYQNDKAAADLARWLLAQIPGKIKYKTTCCRMGRG</sequence>
<feature type="chain" id="PRO_5008689965" evidence="1">
    <location>
        <begin position="34"/>
        <end position="286"/>
    </location>
</feature>
<evidence type="ECO:0000259" key="2">
    <source>
        <dbReference type="Pfam" id="PF14258"/>
    </source>
</evidence>
<dbReference type="GO" id="GO:0016787">
    <property type="term" value="F:hydrolase activity"/>
    <property type="evidence" value="ECO:0007669"/>
    <property type="project" value="UniProtKB-KW"/>
</dbReference>
<dbReference type="Gene3D" id="3.40.50.880">
    <property type="match status" value="1"/>
</dbReference>
<name>A0A1C4CL62_9BACT</name>
<accession>A0A1C4CL62</accession>
<reference evidence="3 4" key="1">
    <citation type="submission" date="2016-08" db="EMBL/GenBank/DDBJ databases">
        <authorList>
            <person name="Seilhamer J.J."/>
        </authorList>
    </citation>
    <scope>NUCLEOTIDE SEQUENCE [LARGE SCALE GENOMIC DNA]</scope>
    <source>
        <strain evidence="3 4">A37T2</strain>
    </source>
</reference>
<dbReference type="EMBL" id="FMAR01000004">
    <property type="protein sequence ID" value="SCC19772.1"/>
    <property type="molecule type" value="Genomic_DNA"/>
</dbReference>
<evidence type="ECO:0000313" key="3">
    <source>
        <dbReference type="EMBL" id="SCC19772.1"/>
    </source>
</evidence>
<feature type="domain" description="DUF4350" evidence="2">
    <location>
        <begin position="64"/>
        <end position="240"/>
    </location>
</feature>
<dbReference type="SUPFAM" id="SSF52317">
    <property type="entry name" value="Class I glutamine amidotransferase-like"/>
    <property type="match status" value="1"/>
</dbReference>
<gene>
    <name evidence="3" type="ORF">GA0116948_104179</name>
</gene>
<dbReference type="InterPro" id="IPR029062">
    <property type="entry name" value="Class_I_gatase-like"/>
</dbReference>
<dbReference type="InterPro" id="IPR025646">
    <property type="entry name" value="DUF4350"/>
</dbReference>
<dbReference type="STRING" id="1335309.GA0116948_104179"/>
<evidence type="ECO:0000313" key="4">
    <source>
        <dbReference type="Proteomes" id="UP000242818"/>
    </source>
</evidence>